<keyword evidence="5" id="KW-0808">Transferase</keyword>
<dbReference type="Pfam" id="PF00202">
    <property type="entry name" value="Aminotran_3"/>
    <property type="match status" value="1"/>
</dbReference>
<evidence type="ECO:0000313" key="5">
    <source>
        <dbReference type="EMBL" id="MDQ0471250.1"/>
    </source>
</evidence>
<keyword evidence="5" id="KW-0032">Aminotransferase</keyword>
<dbReference type="CDD" id="cd00610">
    <property type="entry name" value="OAT_like"/>
    <property type="match status" value="1"/>
</dbReference>
<dbReference type="InterPro" id="IPR015424">
    <property type="entry name" value="PyrdxlP-dep_Trfase"/>
</dbReference>
<dbReference type="Gene3D" id="3.90.1150.10">
    <property type="entry name" value="Aspartate Aminotransferase, domain 1"/>
    <property type="match status" value="1"/>
</dbReference>
<sequence length="445" mass="47945">MDGSTAIKARDGTPVAMDNHWMPFTPNRAFRAEPAIVARAEGVHYFDPTGRRILDGSSGLFTTPAGHGRREIAEAVGRQLMELDYTPSFLRGHPRAFELAGRIARLMPPGLDRIFFANSGSEAVDSAMKIALAYHRARGEGQRQIFVSRERAYHGVNFGGVALSGMVNNRRTFGIGLPSAVHMRHTHIPENRFSRGEGEHGADLAEDLARVAATHGGESIAAVFVEPVAGSTGVLVPPKGYLARLREICDRHGILLVFDEVITGFGRTGRAFATQAFGVTPDLITMAKAITNGAQPMSAVAVKRAVCDVVMNAAPEGGVELFHGYTWSAHPAACAAALAALDIYEGELLFERAAQMSAYFLDQLFALRDIPIVTDIRGIGMLGGFDVAPMGNPGQRGHLLQRRLFEEGVHIKTTGDAAIVAPAFVMEAGEIDRMCETFRTVLKAL</sequence>
<dbReference type="GO" id="GO:0016223">
    <property type="term" value="F:beta-alanine:pyruvate transaminase activity"/>
    <property type="evidence" value="ECO:0007669"/>
    <property type="project" value="UniProtKB-EC"/>
</dbReference>
<proteinExistence type="inferred from homology"/>
<keyword evidence="6" id="KW-1185">Reference proteome</keyword>
<dbReference type="SUPFAM" id="SSF53383">
    <property type="entry name" value="PLP-dependent transferases"/>
    <property type="match status" value="1"/>
</dbReference>
<dbReference type="RefSeq" id="WP_307276049.1">
    <property type="nucleotide sequence ID" value="NZ_JAUSVX010000008.1"/>
</dbReference>
<accession>A0ABU0JAF1</accession>
<dbReference type="Gene3D" id="3.40.640.10">
    <property type="entry name" value="Type I PLP-dependent aspartate aminotransferase-like (Major domain)"/>
    <property type="match status" value="1"/>
</dbReference>
<dbReference type="InterPro" id="IPR005814">
    <property type="entry name" value="Aminotrans_3"/>
</dbReference>
<evidence type="ECO:0000256" key="3">
    <source>
        <dbReference type="ARBA" id="ARBA00022898"/>
    </source>
</evidence>
<evidence type="ECO:0000256" key="4">
    <source>
        <dbReference type="RuleBase" id="RU003560"/>
    </source>
</evidence>
<dbReference type="PROSITE" id="PS00600">
    <property type="entry name" value="AA_TRANSFER_CLASS_3"/>
    <property type="match status" value="1"/>
</dbReference>
<organism evidence="5 6">
    <name type="scientific">Labrys wisconsinensis</name>
    <dbReference type="NCBI Taxonomy" id="425677"/>
    <lineage>
        <taxon>Bacteria</taxon>
        <taxon>Pseudomonadati</taxon>
        <taxon>Pseudomonadota</taxon>
        <taxon>Alphaproteobacteria</taxon>
        <taxon>Hyphomicrobiales</taxon>
        <taxon>Xanthobacteraceae</taxon>
        <taxon>Labrys</taxon>
    </lineage>
</organism>
<comment type="similarity">
    <text evidence="2 4">Belongs to the class-III pyridoxal-phosphate-dependent aminotransferase family.</text>
</comment>
<protein>
    <submittedName>
        <fullName evidence="5">Beta-alanine--pyruvate transaminase</fullName>
        <ecNumber evidence="5">2.6.1.18</ecNumber>
    </submittedName>
</protein>
<comment type="cofactor">
    <cofactor evidence="1">
        <name>pyridoxal 5'-phosphate</name>
        <dbReference type="ChEBI" id="CHEBI:597326"/>
    </cofactor>
</comment>
<dbReference type="EMBL" id="JAUSVX010000008">
    <property type="protein sequence ID" value="MDQ0471250.1"/>
    <property type="molecule type" value="Genomic_DNA"/>
</dbReference>
<reference evidence="5 6" key="1">
    <citation type="submission" date="2023-07" db="EMBL/GenBank/DDBJ databases">
        <title>Genomic Encyclopedia of Type Strains, Phase IV (KMG-IV): sequencing the most valuable type-strain genomes for metagenomic binning, comparative biology and taxonomic classification.</title>
        <authorList>
            <person name="Goeker M."/>
        </authorList>
    </citation>
    <scope>NUCLEOTIDE SEQUENCE [LARGE SCALE GENOMIC DNA]</scope>
    <source>
        <strain evidence="5 6">DSM 19619</strain>
    </source>
</reference>
<evidence type="ECO:0000256" key="2">
    <source>
        <dbReference type="ARBA" id="ARBA00008954"/>
    </source>
</evidence>
<dbReference type="PANTHER" id="PTHR43094">
    <property type="entry name" value="AMINOTRANSFERASE"/>
    <property type="match status" value="1"/>
</dbReference>
<dbReference type="Proteomes" id="UP001242480">
    <property type="component" value="Unassembled WGS sequence"/>
</dbReference>
<dbReference type="PANTHER" id="PTHR43094:SF1">
    <property type="entry name" value="AMINOTRANSFERASE CLASS-III"/>
    <property type="match status" value="1"/>
</dbReference>
<dbReference type="InterPro" id="IPR015421">
    <property type="entry name" value="PyrdxlP-dep_Trfase_major"/>
</dbReference>
<dbReference type="InterPro" id="IPR049704">
    <property type="entry name" value="Aminotrans_3_PPA_site"/>
</dbReference>
<dbReference type="InterPro" id="IPR015422">
    <property type="entry name" value="PyrdxlP-dep_Trfase_small"/>
</dbReference>
<evidence type="ECO:0000313" key="6">
    <source>
        <dbReference type="Proteomes" id="UP001242480"/>
    </source>
</evidence>
<keyword evidence="3 4" id="KW-0663">Pyridoxal phosphate</keyword>
<evidence type="ECO:0000256" key="1">
    <source>
        <dbReference type="ARBA" id="ARBA00001933"/>
    </source>
</evidence>
<dbReference type="EC" id="2.6.1.18" evidence="5"/>
<gene>
    <name evidence="5" type="ORF">QO011_004273</name>
</gene>
<comment type="caution">
    <text evidence="5">The sequence shown here is derived from an EMBL/GenBank/DDBJ whole genome shotgun (WGS) entry which is preliminary data.</text>
</comment>
<name>A0ABU0JAF1_9HYPH</name>